<feature type="region of interest" description="Disordered" evidence="1">
    <location>
        <begin position="88"/>
        <end position="209"/>
    </location>
</feature>
<dbReference type="EMBL" id="BART01001027">
    <property type="protein sequence ID" value="GAG60763.1"/>
    <property type="molecule type" value="Genomic_DNA"/>
</dbReference>
<comment type="caution">
    <text evidence="2">The sequence shown here is derived from an EMBL/GenBank/DDBJ whole genome shotgun (WGS) entry which is preliminary data.</text>
</comment>
<gene>
    <name evidence="2" type="ORF">S01H4_03989</name>
</gene>
<evidence type="ECO:0000256" key="1">
    <source>
        <dbReference type="SAM" id="MobiDB-lite"/>
    </source>
</evidence>
<feature type="compositionally biased region" description="Pro residues" evidence="1">
    <location>
        <begin position="112"/>
        <end position="122"/>
    </location>
</feature>
<name>X0ZK75_9ZZZZ</name>
<organism evidence="2">
    <name type="scientific">marine sediment metagenome</name>
    <dbReference type="NCBI Taxonomy" id="412755"/>
    <lineage>
        <taxon>unclassified sequences</taxon>
        <taxon>metagenomes</taxon>
        <taxon>ecological metagenomes</taxon>
    </lineage>
</organism>
<reference evidence="2" key="1">
    <citation type="journal article" date="2014" name="Front. Microbiol.">
        <title>High frequency of phylogenetically diverse reductive dehalogenase-homologous genes in deep subseafloor sedimentary metagenomes.</title>
        <authorList>
            <person name="Kawai M."/>
            <person name="Futagami T."/>
            <person name="Toyoda A."/>
            <person name="Takaki Y."/>
            <person name="Nishi S."/>
            <person name="Hori S."/>
            <person name="Arai W."/>
            <person name="Tsubouchi T."/>
            <person name="Morono Y."/>
            <person name="Uchiyama I."/>
            <person name="Ito T."/>
            <person name="Fujiyama A."/>
            <person name="Inagaki F."/>
            <person name="Takami H."/>
        </authorList>
    </citation>
    <scope>NUCLEOTIDE SEQUENCE</scope>
    <source>
        <strain evidence="2">Expedition CK06-06</strain>
    </source>
</reference>
<feature type="compositionally biased region" description="Low complexity" evidence="1">
    <location>
        <begin position="92"/>
        <end position="103"/>
    </location>
</feature>
<accession>X0ZK75</accession>
<evidence type="ECO:0000313" key="2">
    <source>
        <dbReference type="EMBL" id="GAG60763.1"/>
    </source>
</evidence>
<proteinExistence type="predicted"/>
<feature type="non-terminal residue" evidence="2">
    <location>
        <position position="1"/>
    </location>
</feature>
<sequence>VSKEYKKIERVVNFMKKGLTSLSDDLEETLKGINDFKKSLNKALKDLKDVSIKPELKTVSTSSKKVVTSSTGQAKTAAASTLFNLLSGTSGATQQAPPTATAAISPTVGRPPKSPSVGPPKRPASGAPPKAPVTDSPPKRSNLPPAPKLPPTAGSGPPQAPNRGAVQTPTYAKRPAATATNLPPRPPSAPTTASVAAPQTGGGLSSLRDEMLEELNRLKKIMRGD</sequence>
<dbReference type="AlphaFoldDB" id="X0ZK75"/>
<protein>
    <submittedName>
        <fullName evidence="2">Uncharacterized protein</fullName>
    </submittedName>
</protein>